<feature type="domain" description="Anoctamin dimerisation" evidence="2">
    <location>
        <begin position="152"/>
        <end position="227"/>
    </location>
</feature>
<dbReference type="Proteomes" id="UP001176940">
    <property type="component" value="Unassembled WGS sequence"/>
</dbReference>
<gene>
    <name evidence="3" type="ORF">RIMI_LOCUS5773803</name>
</gene>
<keyword evidence="4" id="KW-1185">Reference proteome</keyword>
<protein>
    <recommendedName>
        <fullName evidence="2">Anoctamin dimerisation domain-containing protein</fullName>
    </recommendedName>
</protein>
<reference evidence="3" key="1">
    <citation type="submission" date="2023-07" db="EMBL/GenBank/DDBJ databases">
        <authorList>
            <person name="Stuckert A."/>
        </authorList>
    </citation>
    <scope>NUCLEOTIDE SEQUENCE</scope>
</reference>
<keyword evidence="1" id="KW-0472">Membrane</keyword>
<evidence type="ECO:0000313" key="3">
    <source>
        <dbReference type="EMBL" id="CAJ0934103.1"/>
    </source>
</evidence>
<keyword evidence="1" id="KW-0812">Transmembrane</keyword>
<dbReference type="PANTHER" id="PTHR12308">
    <property type="entry name" value="ANOCTAMIN"/>
    <property type="match status" value="1"/>
</dbReference>
<sequence>MFTLVTRGLRHRWSLESCLCDSDAAAIGIVVYIAAASLNVTLMVPLAKFTEPLMFPSALWTLKEVVAIALNFLIVVVISEEGQIPIISSLAPKDGNQGKHRVTKRGPVLSNPMFTLVTGIVGRWRAVCVTALQRPNSDAAAIRIVVGIAAASLNVNFILSRVEYAVKDNVKKFGINKLLDSGIYKAAFPLHDCRFNVKSEDHRCPNERYLLYREWAHPFSFYKLQPLDLVRVERICSDSVAEPEFAIFVQLWYPIRAKCMFDVQFQTYSVRFDSVFSLLRNDLGVTAYVGA</sequence>
<evidence type="ECO:0000313" key="4">
    <source>
        <dbReference type="Proteomes" id="UP001176940"/>
    </source>
</evidence>
<dbReference type="EMBL" id="CAUEEQ010010039">
    <property type="protein sequence ID" value="CAJ0934103.1"/>
    <property type="molecule type" value="Genomic_DNA"/>
</dbReference>
<comment type="caution">
    <text evidence="3">The sequence shown here is derived from an EMBL/GenBank/DDBJ whole genome shotgun (WGS) entry which is preliminary data.</text>
</comment>
<dbReference type="InterPro" id="IPR007632">
    <property type="entry name" value="Anoctamin"/>
</dbReference>
<evidence type="ECO:0000256" key="1">
    <source>
        <dbReference type="SAM" id="Phobius"/>
    </source>
</evidence>
<feature type="transmembrane region" description="Helical" evidence="1">
    <location>
        <begin position="24"/>
        <end position="46"/>
    </location>
</feature>
<accession>A0ABN9L9Y4</accession>
<evidence type="ECO:0000259" key="2">
    <source>
        <dbReference type="Pfam" id="PF16178"/>
    </source>
</evidence>
<name>A0ABN9L9Y4_9NEOB</name>
<feature type="transmembrane region" description="Helical" evidence="1">
    <location>
        <begin position="58"/>
        <end position="78"/>
    </location>
</feature>
<organism evidence="3 4">
    <name type="scientific">Ranitomeya imitator</name>
    <name type="common">mimic poison frog</name>
    <dbReference type="NCBI Taxonomy" id="111125"/>
    <lineage>
        <taxon>Eukaryota</taxon>
        <taxon>Metazoa</taxon>
        <taxon>Chordata</taxon>
        <taxon>Craniata</taxon>
        <taxon>Vertebrata</taxon>
        <taxon>Euteleostomi</taxon>
        <taxon>Amphibia</taxon>
        <taxon>Batrachia</taxon>
        <taxon>Anura</taxon>
        <taxon>Neobatrachia</taxon>
        <taxon>Hyloidea</taxon>
        <taxon>Dendrobatidae</taxon>
        <taxon>Dendrobatinae</taxon>
        <taxon>Ranitomeya</taxon>
    </lineage>
</organism>
<keyword evidence="1" id="KW-1133">Transmembrane helix</keyword>
<dbReference type="PANTHER" id="PTHR12308:SF21">
    <property type="entry name" value="ANOCTAMIN-6"/>
    <property type="match status" value="1"/>
</dbReference>
<proteinExistence type="predicted"/>
<dbReference type="Pfam" id="PF16178">
    <property type="entry name" value="Anoct_dimer"/>
    <property type="match status" value="1"/>
</dbReference>
<dbReference type="InterPro" id="IPR032394">
    <property type="entry name" value="Anoct_dimer"/>
</dbReference>